<reference evidence="3" key="1">
    <citation type="submission" date="2023-03" db="EMBL/GenBank/DDBJ databases">
        <authorList>
            <person name="Steffen K."/>
            <person name="Cardenas P."/>
        </authorList>
    </citation>
    <scope>NUCLEOTIDE SEQUENCE</scope>
</reference>
<keyword evidence="2" id="KW-0560">Oxidoreductase</keyword>
<organism evidence="3 4">
    <name type="scientific">Geodia barretti</name>
    <name type="common">Barrett's horny sponge</name>
    <dbReference type="NCBI Taxonomy" id="519541"/>
    <lineage>
        <taxon>Eukaryota</taxon>
        <taxon>Metazoa</taxon>
        <taxon>Porifera</taxon>
        <taxon>Demospongiae</taxon>
        <taxon>Heteroscleromorpha</taxon>
        <taxon>Tetractinellida</taxon>
        <taxon>Astrophorina</taxon>
        <taxon>Geodiidae</taxon>
        <taxon>Geodia</taxon>
    </lineage>
</organism>
<comment type="similarity">
    <text evidence="1">Belongs to the short-chain dehydrogenases/reductases (SDR) family.</text>
</comment>
<evidence type="ECO:0000256" key="2">
    <source>
        <dbReference type="ARBA" id="ARBA00023002"/>
    </source>
</evidence>
<sequence>MITGAGRGHAEAIALRFAEEGAAVSLCDVVPVTTVGGESRSEKIRAAGGKVLCFQTDVSKEDQVNKMAKETIETLGTVDISLTLSASLDRPKMSGI</sequence>
<evidence type="ECO:0000313" key="3">
    <source>
        <dbReference type="EMBL" id="CAI8041998.1"/>
    </source>
</evidence>
<accession>A0AA35T5T0</accession>
<proteinExistence type="inferred from homology"/>
<dbReference type="AlphaFoldDB" id="A0AA35T5T0"/>
<name>A0AA35T5T0_GEOBA</name>
<dbReference type="Proteomes" id="UP001174909">
    <property type="component" value="Unassembled WGS sequence"/>
</dbReference>
<keyword evidence="4" id="KW-1185">Reference proteome</keyword>
<dbReference type="InterPro" id="IPR002347">
    <property type="entry name" value="SDR_fam"/>
</dbReference>
<evidence type="ECO:0000256" key="1">
    <source>
        <dbReference type="ARBA" id="ARBA00006484"/>
    </source>
</evidence>
<dbReference type="Pfam" id="PF00106">
    <property type="entry name" value="adh_short"/>
    <property type="match status" value="1"/>
</dbReference>
<dbReference type="GO" id="GO:0016616">
    <property type="term" value="F:oxidoreductase activity, acting on the CH-OH group of donors, NAD or NADP as acceptor"/>
    <property type="evidence" value="ECO:0007669"/>
    <property type="project" value="TreeGrafter"/>
</dbReference>
<protein>
    <submittedName>
        <fullName evidence="3">Diacetyl reductase [(S)-acetoin forming]</fullName>
    </submittedName>
</protein>
<comment type="caution">
    <text evidence="3">The sequence shown here is derived from an EMBL/GenBank/DDBJ whole genome shotgun (WGS) entry which is preliminary data.</text>
</comment>
<evidence type="ECO:0000313" key="4">
    <source>
        <dbReference type="Proteomes" id="UP001174909"/>
    </source>
</evidence>
<dbReference type="PANTHER" id="PTHR24322">
    <property type="entry name" value="PKSB"/>
    <property type="match status" value="1"/>
</dbReference>
<dbReference type="PANTHER" id="PTHR24322:SF736">
    <property type="entry name" value="RETINOL DEHYDROGENASE 10"/>
    <property type="match status" value="1"/>
</dbReference>
<dbReference type="InterPro" id="IPR036291">
    <property type="entry name" value="NAD(P)-bd_dom_sf"/>
</dbReference>
<dbReference type="EMBL" id="CASHTH010003231">
    <property type="protein sequence ID" value="CAI8041998.1"/>
    <property type="molecule type" value="Genomic_DNA"/>
</dbReference>
<dbReference type="SUPFAM" id="SSF51735">
    <property type="entry name" value="NAD(P)-binding Rossmann-fold domains"/>
    <property type="match status" value="1"/>
</dbReference>
<dbReference type="Gene3D" id="3.40.50.720">
    <property type="entry name" value="NAD(P)-binding Rossmann-like Domain"/>
    <property type="match status" value="1"/>
</dbReference>
<gene>
    <name evidence="3" type="ORF">GBAR_LOCUS23322</name>
</gene>